<gene>
    <name evidence="1" type="ORF">RchiOBHm_Chr1g0326541</name>
</gene>
<name>A0A2P6SAB8_ROSCH</name>
<accession>A0A2P6SAB8</accession>
<sequence length="85" mass="9892">MHESTDNVVQRQASNLKQFTLSRWLLYKSGIATNQNLRMGINYLVDIIVISILRKINDKHLQHAIRKRGFLIFTLSCLRFCRGSS</sequence>
<dbReference type="AlphaFoldDB" id="A0A2P6SAB8"/>
<reference evidence="1 2" key="1">
    <citation type="journal article" date="2018" name="Nat. Genet.">
        <title>The Rosa genome provides new insights in the design of modern roses.</title>
        <authorList>
            <person name="Bendahmane M."/>
        </authorList>
    </citation>
    <scope>NUCLEOTIDE SEQUENCE [LARGE SCALE GENOMIC DNA]</scope>
    <source>
        <strain evidence="2">cv. Old Blush</strain>
    </source>
</reference>
<organism evidence="1 2">
    <name type="scientific">Rosa chinensis</name>
    <name type="common">China rose</name>
    <dbReference type="NCBI Taxonomy" id="74649"/>
    <lineage>
        <taxon>Eukaryota</taxon>
        <taxon>Viridiplantae</taxon>
        <taxon>Streptophyta</taxon>
        <taxon>Embryophyta</taxon>
        <taxon>Tracheophyta</taxon>
        <taxon>Spermatophyta</taxon>
        <taxon>Magnoliopsida</taxon>
        <taxon>eudicotyledons</taxon>
        <taxon>Gunneridae</taxon>
        <taxon>Pentapetalae</taxon>
        <taxon>rosids</taxon>
        <taxon>fabids</taxon>
        <taxon>Rosales</taxon>
        <taxon>Rosaceae</taxon>
        <taxon>Rosoideae</taxon>
        <taxon>Rosoideae incertae sedis</taxon>
        <taxon>Rosa</taxon>
    </lineage>
</organism>
<evidence type="ECO:0000313" key="1">
    <source>
        <dbReference type="EMBL" id="PRQ55616.1"/>
    </source>
</evidence>
<proteinExistence type="predicted"/>
<dbReference type="Proteomes" id="UP000238479">
    <property type="component" value="Chromosome 1"/>
</dbReference>
<dbReference type="Gramene" id="PRQ55616">
    <property type="protein sequence ID" value="PRQ55616"/>
    <property type="gene ID" value="RchiOBHm_Chr1g0326541"/>
</dbReference>
<protein>
    <submittedName>
        <fullName evidence="1">Uncharacterized protein</fullName>
    </submittedName>
</protein>
<comment type="caution">
    <text evidence="1">The sequence shown here is derived from an EMBL/GenBank/DDBJ whole genome shotgun (WGS) entry which is preliminary data.</text>
</comment>
<keyword evidence="2" id="KW-1185">Reference proteome</keyword>
<dbReference type="EMBL" id="PDCK01000039">
    <property type="protein sequence ID" value="PRQ55616.1"/>
    <property type="molecule type" value="Genomic_DNA"/>
</dbReference>
<evidence type="ECO:0000313" key="2">
    <source>
        <dbReference type="Proteomes" id="UP000238479"/>
    </source>
</evidence>